<evidence type="ECO:0008006" key="4">
    <source>
        <dbReference type="Google" id="ProtNLM"/>
    </source>
</evidence>
<dbReference type="InterPro" id="IPR014717">
    <property type="entry name" value="Transl_elong_EF1B/ribsomal_bS6"/>
</dbReference>
<accession>A0A1Y1QNG5</accession>
<dbReference type="GO" id="GO:0043107">
    <property type="term" value="P:type IV pilus-dependent motility"/>
    <property type="evidence" value="ECO:0007669"/>
    <property type="project" value="InterPro"/>
</dbReference>
<dbReference type="PANTHER" id="PTHR39555:SF1">
    <property type="entry name" value="TYPE IV PILUS INNER MEMBRANE COMPONENT PILO"/>
    <property type="match status" value="1"/>
</dbReference>
<evidence type="ECO:0000256" key="1">
    <source>
        <dbReference type="SAM" id="Phobius"/>
    </source>
</evidence>
<gene>
    <name evidence="2" type="ORF">BWK73_21415</name>
</gene>
<dbReference type="Pfam" id="PF04350">
    <property type="entry name" value="PilO"/>
    <property type="match status" value="1"/>
</dbReference>
<keyword evidence="1" id="KW-0472">Membrane</keyword>
<proteinExistence type="predicted"/>
<evidence type="ECO:0000313" key="3">
    <source>
        <dbReference type="Proteomes" id="UP000192491"/>
    </source>
</evidence>
<dbReference type="EMBL" id="MTEJ01000126">
    <property type="protein sequence ID" value="OQX10008.1"/>
    <property type="molecule type" value="Genomic_DNA"/>
</dbReference>
<dbReference type="InterPro" id="IPR007445">
    <property type="entry name" value="PilO"/>
</dbReference>
<dbReference type="Proteomes" id="UP000192491">
    <property type="component" value="Unassembled WGS sequence"/>
</dbReference>
<dbReference type="Gene3D" id="3.30.70.60">
    <property type="match status" value="1"/>
</dbReference>
<comment type="caution">
    <text evidence="2">The sequence shown here is derived from an EMBL/GenBank/DDBJ whole genome shotgun (WGS) entry which is preliminary data.</text>
</comment>
<dbReference type="PANTHER" id="PTHR39555">
    <property type="entry name" value="FIMBRIAL ASSEMBLY PROTEIN PILO-LIKE PROTEIN-RELATED"/>
    <property type="match status" value="1"/>
</dbReference>
<sequence>MNLNEINSLAEDPSSVSWSVKGLALAVLMGVVLFLGYKLVIVSQIEELEVVEQKEQELRQTFETRQKRASQLPLYQTQLAEMEHVFGDLLKQLPSNVEIPGLILDISEKGLSNGLELELFEPTGDVLMDFYAEKPIKIIAKGSYRELATFVSDIAGLPRIVTISDITLKPEADTDMLRMEAMVRTYRYLDDTAVEPVAAQGGAAG</sequence>
<keyword evidence="1" id="KW-0812">Transmembrane</keyword>
<dbReference type="Gene3D" id="1.10.287.540">
    <property type="entry name" value="Helix hairpin bin"/>
    <property type="match status" value="1"/>
</dbReference>
<dbReference type="GO" id="GO:0043683">
    <property type="term" value="P:type IV pilus assembly"/>
    <property type="evidence" value="ECO:0007669"/>
    <property type="project" value="InterPro"/>
</dbReference>
<dbReference type="PIRSF" id="PIRSF016482">
    <property type="entry name" value="PilO"/>
    <property type="match status" value="1"/>
</dbReference>
<protein>
    <recommendedName>
        <fullName evidence="4">Pilus assembly protein PilO</fullName>
    </recommendedName>
</protein>
<organism evidence="2 3">
    <name type="scientific">Thiothrix lacustris</name>
    <dbReference type="NCBI Taxonomy" id="525917"/>
    <lineage>
        <taxon>Bacteria</taxon>
        <taxon>Pseudomonadati</taxon>
        <taxon>Pseudomonadota</taxon>
        <taxon>Gammaproteobacteria</taxon>
        <taxon>Thiotrichales</taxon>
        <taxon>Thiotrichaceae</taxon>
        <taxon>Thiothrix</taxon>
    </lineage>
</organism>
<evidence type="ECO:0000313" key="2">
    <source>
        <dbReference type="EMBL" id="OQX10008.1"/>
    </source>
</evidence>
<keyword evidence="1" id="KW-1133">Transmembrane helix</keyword>
<name>A0A1Y1QNG5_9GAMM</name>
<reference evidence="2 3" key="1">
    <citation type="submission" date="2017-01" db="EMBL/GenBank/DDBJ databases">
        <title>Novel large sulfur bacteria in the metagenomes of groundwater-fed chemosynthetic microbial mats in the Lake Huron basin.</title>
        <authorList>
            <person name="Sharrar A.M."/>
            <person name="Flood B.E."/>
            <person name="Bailey J.V."/>
            <person name="Jones D.S."/>
            <person name="Biddanda B."/>
            <person name="Ruberg S.A."/>
            <person name="Marcus D.N."/>
            <person name="Dick G.J."/>
        </authorList>
    </citation>
    <scope>NUCLEOTIDE SEQUENCE [LARGE SCALE GENOMIC DNA]</scope>
    <source>
        <strain evidence="2">A8</strain>
    </source>
</reference>
<dbReference type="AlphaFoldDB" id="A0A1Y1QNG5"/>
<feature type="transmembrane region" description="Helical" evidence="1">
    <location>
        <begin position="20"/>
        <end position="40"/>
    </location>
</feature>